<dbReference type="AlphaFoldDB" id="A0A1Y0ESX2"/>
<dbReference type="PROSITE" id="PS00758">
    <property type="entry name" value="ARGE_DAPE_CPG2_1"/>
    <property type="match status" value="1"/>
</dbReference>
<dbReference type="GO" id="GO:0004180">
    <property type="term" value="F:carboxypeptidase activity"/>
    <property type="evidence" value="ECO:0007669"/>
    <property type="project" value="UniProtKB-KW"/>
</dbReference>
<evidence type="ECO:0000313" key="7">
    <source>
        <dbReference type="EMBL" id="ARU06628.1"/>
    </source>
</evidence>
<name>A0A1Y0ESX2_9BURK</name>
<dbReference type="InterPro" id="IPR017150">
    <property type="entry name" value="Pept_M20_glutamate_carboxypep"/>
</dbReference>
<dbReference type="InterPro" id="IPR050072">
    <property type="entry name" value="Peptidase_M20A"/>
</dbReference>
<dbReference type="InterPro" id="IPR002933">
    <property type="entry name" value="Peptidase_M20"/>
</dbReference>
<keyword evidence="8" id="KW-1185">Reference proteome</keyword>
<dbReference type="InterPro" id="IPR036264">
    <property type="entry name" value="Bact_exopeptidase_dim_dom"/>
</dbReference>
<dbReference type="InterPro" id="IPR001261">
    <property type="entry name" value="ArgE/DapE_CS"/>
</dbReference>
<evidence type="ECO:0000256" key="4">
    <source>
        <dbReference type="ARBA" id="ARBA00022833"/>
    </source>
</evidence>
<comment type="cofactor">
    <cofactor evidence="1">
        <name>Zn(2+)</name>
        <dbReference type="ChEBI" id="CHEBI:29105"/>
    </cofactor>
</comment>
<keyword evidence="7" id="KW-0645">Protease</keyword>
<dbReference type="Gene3D" id="3.30.70.360">
    <property type="match status" value="1"/>
</dbReference>
<dbReference type="Proteomes" id="UP000196138">
    <property type="component" value="Chromosome"/>
</dbReference>
<dbReference type="PROSITE" id="PS51257">
    <property type="entry name" value="PROKAR_LIPOPROTEIN"/>
    <property type="match status" value="1"/>
</dbReference>
<dbReference type="GO" id="GO:0046872">
    <property type="term" value="F:metal ion binding"/>
    <property type="evidence" value="ECO:0007669"/>
    <property type="project" value="UniProtKB-KW"/>
</dbReference>
<dbReference type="Pfam" id="PF07687">
    <property type="entry name" value="M20_dimer"/>
    <property type="match status" value="1"/>
</dbReference>
<proteinExistence type="predicted"/>
<accession>A0A1Y0ESX2</accession>
<feature type="active site" evidence="5">
    <location>
        <position position="134"/>
    </location>
</feature>
<evidence type="ECO:0000313" key="8">
    <source>
        <dbReference type="Proteomes" id="UP000196138"/>
    </source>
</evidence>
<sequence length="440" mass="47091">MPHPPLRRPRPPAPWRRQPWGWLAGLACVWALAGGAQAAPDARILEAARQEQPAFLNTLRELVEIESGSRDIDGVRAMAKRVAARLKALGGEVQTLLPTDIVRLDDTPEQLGPVVKAVFRGTGTARILLIAHMDTVYPRGTLQHQPFRLEGDKAYGLGAADDKQGVALILHHVALLQKLGVRNFGTLTVLLNSDEEISSPGSRQLITATARDQDAVFSFEGSGHSGAVYLATSGIGAVYLSVRGQSAHAGANPEAGVNALYELSHQVLQMKSLSQPELGLKLNWTLSHAGTTRNVIPDLATAQADARALRLADFDMLRSALQESVNQKLLPDSEVNVRFELRRPPLEVNDASRAVARHAQRIYEQELGLAMPVIDIATGGGTDAAFAGLQARGAVIEGLGLTGYGAHGSGAEYVLLDSLVPRLYLTVRLVQDLAAGPLPP</sequence>
<dbReference type="SUPFAM" id="SSF53187">
    <property type="entry name" value="Zn-dependent exopeptidases"/>
    <property type="match status" value="1"/>
</dbReference>
<dbReference type="SUPFAM" id="SSF55031">
    <property type="entry name" value="Bacterial exopeptidase dimerisation domain"/>
    <property type="match status" value="1"/>
</dbReference>
<evidence type="ECO:0000256" key="5">
    <source>
        <dbReference type="PIRSR" id="PIRSR037238-1"/>
    </source>
</evidence>
<dbReference type="CDD" id="cd03885">
    <property type="entry name" value="M20_CPDG2"/>
    <property type="match status" value="1"/>
</dbReference>
<dbReference type="PANTHER" id="PTHR43808:SF10">
    <property type="entry name" value="BLL3749 PROTEIN"/>
    <property type="match status" value="1"/>
</dbReference>
<dbReference type="PANTHER" id="PTHR43808">
    <property type="entry name" value="ACETYLORNITHINE DEACETYLASE"/>
    <property type="match status" value="1"/>
</dbReference>
<dbReference type="InterPro" id="IPR011650">
    <property type="entry name" value="Peptidase_M20_dimer"/>
</dbReference>
<evidence type="ECO:0000256" key="1">
    <source>
        <dbReference type="ARBA" id="ARBA00001947"/>
    </source>
</evidence>
<protein>
    <submittedName>
        <fullName evidence="7">Glutamate carboxypeptidase</fullName>
        <ecNumber evidence="7">3.4.17.11</ecNumber>
    </submittedName>
</protein>
<feature type="domain" description="Peptidase M20 dimerisation" evidence="6">
    <location>
        <begin position="231"/>
        <end position="331"/>
    </location>
</feature>
<keyword evidence="3 7" id="KW-0378">Hydrolase</keyword>
<dbReference type="Pfam" id="PF01546">
    <property type="entry name" value="Peptidase_M20"/>
    <property type="match status" value="1"/>
</dbReference>
<dbReference type="RefSeq" id="WP_087284103.1">
    <property type="nucleotide sequence ID" value="NZ_CP021455.1"/>
</dbReference>
<evidence type="ECO:0000256" key="2">
    <source>
        <dbReference type="ARBA" id="ARBA00022723"/>
    </source>
</evidence>
<feature type="active site" description="Proton acceptor" evidence="5">
    <location>
        <position position="195"/>
    </location>
</feature>
<dbReference type="EC" id="3.4.17.11" evidence="7"/>
<keyword evidence="2" id="KW-0479">Metal-binding</keyword>
<dbReference type="PIRSF" id="PIRSF037238">
    <property type="entry name" value="Carboxypeptidase_G2"/>
    <property type="match status" value="1"/>
</dbReference>
<keyword evidence="4" id="KW-0862">Zinc</keyword>
<dbReference type="Gene3D" id="3.40.630.10">
    <property type="entry name" value="Zn peptidases"/>
    <property type="match status" value="1"/>
</dbReference>
<keyword evidence="7" id="KW-0121">Carboxypeptidase</keyword>
<evidence type="ECO:0000256" key="3">
    <source>
        <dbReference type="ARBA" id="ARBA00022801"/>
    </source>
</evidence>
<dbReference type="NCBIfam" id="NF004788">
    <property type="entry name" value="PRK06133.1"/>
    <property type="match status" value="1"/>
</dbReference>
<organism evidence="7 8">
    <name type="scientific">Comamonas serinivorans</name>
    <dbReference type="NCBI Taxonomy" id="1082851"/>
    <lineage>
        <taxon>Bacteria</taxon>
        <taxon>Pseudomonadati</taxon>
        <taxon>Pseudomonadota</taxon>
        <taxon>Betaproteobacteria</taxon>
        <taxon>Burkholderiales</taxon>
        <taxon>Comamonadaceae</taxon>
        <taxon>Comamonas</taxon>
    </lineage>
</organism>
<reference evidence="7 8" key="1">
    <citation type="submission" date="2017-05" db="EMBL/GenBank/DDBJ databases">
        <authorList>
            <person name="Song R."/>
            <person name="Chenine A.L."/>
            <person name="Ruprecht R.M."/>
        </authorList>
    </citation>
    <scope>NUCLEOTIDE SEQUENCE [LARGE SCALE GENOMIC DNA]</scope>
    <source>
        <strain evidence="7 8">DSM 26136</strain>
    </source>
</reference>
<evidence type="ECO:0000259" key="6">
    <source>
        <dbReference type="Pfam" id="PF07687"/>
    </source>
</evidence>
<gene>
    <name evidence="7" type="ORF">CCO03_03445</name>
</gene>
<dbReference type="EMBL" id="CP021455">
    <property type="protein sequence ID" value="ARU06628.1"/>
    <property type="molecule type" value="Genomic_DNA"/>
</dbReference>
<dbReference type="OrthoDB" id="9776600at2"/>
<dbReference type="KEGG" id="cser:CCO03_03445"/>